<keyword evidence="3" id="KW-1185">Reference proteome</keyword>
<evidence type="ECO:0000313" key="1">
    <source>
        <dbReference type="EMBL" id="MTB64403.1"/>
    </source>
</evidence>
<name>A0A6I4RTM6_9STRE</name>
<evidence type="ECO:0000313" key="4">
    <source>
        <dbReference type="Proteomes" id="UP000435423"/>
    </source>
</evidence>
<proteinExistence type="predicted"/>
<reference evidence="2 4" key="1">
    <citation type="submission" date="2019-10" db="EMBL/GenBank/DDBJ databases">
        <title>Streptococcis sp, isolated from the respiratory tract of Marmot.</title>
        <authorList>
            <person name="Zhang G."/>
        </authorList>
    </citation>
    <scope>NUCLEOTIDE SEQUENCE [LARGE SCALE GENOMIC DNA]</scope>
    <source>
        <strain evidence="2">Zg-70</strain>
        <strain evidence="4">zg-70</strain>
    </source>
</reference>
<dbReference type="InterPro" id="IPR043749">
    <property type="entry name" value="DUF5694"/>
</dbReference>
<accession>A0A6I4RTM6</accession>
<dbReference type="EMBL" id="WLCG01000006">
    <property type="protein sequence ID" value="MTB64403.1"/>
    <property type="molecule type" value="Genomic_DNA"/>
</dbReference>
<dbReference type="AlphaFoldDB" id="A0A6I4RTM6"/>
<sequence>MVKVMIVGTFHMESQADVHHLQDTERIHDFGTEFAELVEKFKAFQPTKICVEWESKHQDQLLQYFANWQSGQVTSTNEIVQLGFPLAKASQAELVAIDWMEEGQGLYGFGDIMDELVNQPALQAELERYPLDQTDLDKGITENLRFYNSPQFVAAAQAYYTNVARVGRPGREVGIGWLIWWYQRNLMIFYNLFEQQAVDDRLLILIGASHKGILEQMLVDSQQVELVDVNDYL</sequence>
<dbReference type="Proteomes" id="UP000435423">
    <property type="component" value="Unassembled WGS sequence"/>
</dbReference>
<gene>
    <name evidence="1" type="ORF">GGG87_05260</name>
    <name evidence="2" type="ORF">GGH11_04820</name>
</gene>
<dbReference type="EMBL" id="WUBJ01000005">
    <property type="protein sequence ID" value="MWV56292.1"/>
    <property type="molecule type" value="Genomic_DNA"/>
</dbReference>
<dbReference type="RefSeq" id="WP_154608376.1">
    <property type="nucleotide sequence ID" value="NZ_CP072115.1"/>
</dbReference>
<dbReference type="Pfam" id="PF18950">
    <property type="entry name" value="DUF5694"/>
    <property type="match status" value="1"/>
</dbReference>
<evidence type="ECO:0000313" key="2">
    <source>
        <dbReference type="EMBL" id="MWV56292.1"/>
    </source>
</evidence>
<evidence type="ECO:0000313" key="3">
    <source>
        <dbReference type="Proteomes" id="UP000435060"/>
    </source>
</evidence>
<reference evidence="1 3" key="2">
    <citation type="submission" date="2019-11" db="EMBL/GenBank/DDBJ databases">
        <title>Streptococcis sp. isolated from the respiratory tract of Marmot.</title>
        <authorList>
            <person name="Zhang G."/>
        </authorList>
    </citation>
    <scope>NUCLEOTIDE SEQUENCE [LARGE SCALE GENOMIC DNA]</scope>
    <source>
        <strain evidence="1">Zg-86</strain>
        <strain evidence="3">zg-86</strain>
    </source>
</reference>
<organism evidence="2 4">
    <name type="scientific">Streptococcus zhangguiae</name>
    <dbReference type="NCBI Taxonomy" id="2664091"/>
    <lineage>
        <taxon>Bacteria</taxon>
        <taxon>Bacillati</taxon>
        <taxon>Bacillota</taxon>
        <taxon>Bacilli</taxon>
        <taxon>Lactobacillales</taxon>
        <taxon>Streptococcaceae</taxon>
        <taxon>Streptococcus</taxon>
    </lineage>
</organism>
<protein>
    <submittedName>
        <fullName evidence="2">Uncharacterized protein</fullName>
    </submittedName>
</protein>
<dbReference type="Proteomes" id="UP000435060">
    <property type="component" value="Unassembled WGS sequence"/>
</dbReference>
<comment type="caution">
    <text evidence="2">The sequence shown here is derived from an EMBL/GenBank/DDBJ whole genome shotgun (WGS) entry which is preliminary data.</text>
</comment>